<name>A0A914SIK5_PAREQ</name>
<dbReference type="InterPro" id="IPR003578">
    <property type="entry name" value="Small_GTPase_Rho"/>
</dbReference>
<keyword evidence="2" id="KW-0342">GTP-binding</keyword>
<evidence type="ECO:0000256" key="2">
    <source>
        <dbReference type="ARBA" id="ARBA00023134"/>
    </source>
</evidence>
<dbReference type="GO" id="GO:0003924">
    <property type="term" value="F:GTPase activity"/>
    <property type="evidence" value="ECO:0007669"/>
    <property type="project" value="InterPro"/>
</dbReference>
<dbReference type="SUPFAM" id="SSF52540">
    <property type="entry name" value="P-loop containing nucleoside triphosphate hydrolases"/>
    <property type="match status" value="1"/>
</dbReference>
<dbReference type="PANTHER" id="PTHR24072">
    <property type="entry name" value="RHO FAMILY GTPASE"/>
    <property type="match status" value="1"/>
</dbReference>
<dbReference type="GO" id="GO:0005525">
    <property type="term" value="F:GTP binding"/>
    <property type="evidence" value="ECO:0007669"/>
    <property type="project" value="UniProtKB-KW"/>
</dbReference>
<evidence type="ECO:0000313" key="4">
    <source>
        <dbReference type="WBParaSite" id="PEQ_0001379101-mRNA-1"/>
    </source>
</evidence>
<dbReference type="PRINTS" id="PR00449">
    <property type="entry name" value="RASTRNSFRMNG"/>
</dbReference>
<dbReference type="Gene3D" id="3.40.50.300">
    <property type="entry name" value="P-loop containing nucleotide triphosphate hydrolases"/>
    <property type="match status" value="1"/>
</dbReference>
<sequence length="68" mass="7575">MEKKLKLVVLGDSCVGKTSLLFAYTENRLLENYTATVLENWAVSVTIDQKQYTVNLFDTAGQVCPSIC</sequence>
<accession>A0A914SIK5</accession>
<dbReference type="InterPro" id="IPR001806">
    <property type="entry name" value="Small_GTPase"/>
</dbReference>
<dbReference type="NCBIfam" id="TIGR00231">
    <property type="entry name" value="small_GTP"/>
    <property type="match status" value="1"/>
</dbReference>
<reference evidence="4" key="1">
    <citation type="submission" date="2022-11" db="UniProtKB">
        <authorList>
            <consortium name="WormBaseParasite"/>
        </authorList>
    </citation>
    <scope>IDENTIFICATION</scope>
</reference>
<organism evidence="3 4">
    <name type="scientific">Parascaris equorum</name>
    <name type="common">Equine roundworm</name>
    <dbReference type="NCBI Taxonomy" id="6256"/>
    <lineage>
        <taxon>Eukaryota</taxon>
        <taxon>Metazoa</taxon>
        <taxon>Ecdysozoa</taxon>
        <taxon>Nematoda</taxon>
        <taxon>Chromadorea</taxon>
        <taxon>Rhabditida</taxon>
        <taxon>Spirurina</taxon>
        <taxon>Ascaridomorpha</taxon>
        <taxon>Ascaridoidea</taxon>
        <taxon>Ascarididae</taxon>
        <taxon>Parascaris</taxon>
    </lineage>
</organism>
<keyword evidence="1" id="KW-0547">Nucleotide-binding</keyword>
<dbReference type="WBParaSite" id="PEQ_0001379101-mRNA-1">
    <property type="protein sequence ID" value="PEQ_0001379101-mRNA-1"/>
    <property type="gene ID" value="PEQ_0001379101"/>
</dbReference>
<dbReference type="Proteomes" id="UP000887564">
    <property type="component" value="Unplaced"/>
</dbReference>
<keyword evidence="3" id="KW-1185">Reference proteome</keyword>
<protein>
    <submittedName>
        <fullName evidence="4">Uncharacterized protein</fullName>
    </submittedName>
</protein>
<dbReference type="InterPro" id="IPR005225">
    <property type="entry name" value="Small_GTP-bd"/>
</dbReference>
<proteinExistence type="predicted"/>
<dbReference type="InterPro" id="IPR027417">
    <property type="entry name" value="P-loop_NTPase"/>
</dbReference>
<evidence type="ECO:0000313" key="3">
    <source>
        <dbReference type="Proteomes" id="UP000887564"/>
    </source>
</evidence>
<dbReference type="GO" id="GO:0007264">
    <property type="term" value="P:small GTPase-mediated signal transduction"/>
    <property type="evidence" value="ECO:0007669"/>
    <property type="project" value="InterPro"/>
</dbReference>
<dbReference type="Pfam" id="PF00071">
    <property type="entry name" value="Ras"/>
    <property type="match status" value="1"/>
</dbReference>
<dbReference type="AlphaFoldDB" id="A0A914SIK5"/>
<evidence type="ECO:0000256" key="1">
    <source>
        <dbReference type="ARBA" id="ARBA00022741"/>
    </source>
</evidence>